<dbReference type="AlphaFoldDB" id="A0A0V1M6M3"/>
<evidence type="ECO:0000313" key="2">
    <source>
        <dbReference type="Proteomes" id="UP000054843"/>
    </source>
</evidence>
<evidence type="ECO:0000313" key="1">
    <source>
        <dbReference type="EMBL" id="KRZ67399.1"/>
    </source>
</evidence>
<reference evidence="1 2" key="1">
    <citation type="submission" date="2015-01" db="EMBL/GenBank/DDBJ databases">
        <title>Evolution of Trichinella species and genotypes.</title>
        <authorList>
            <person name="Korhonen P.K."/>
            <person name="Edoardo P."/>
            <person name="Giuseppe L.R."/>
            <person name="Gasser R.B."/>
        </authorList>
    </citation>
    <scope>NUCLEOTIDE SEQUENCE [LARGE SCALE GENOMIC DNA]</scope>
    <source>
        <strain evidence="1">ISS1980</strain>
    </source>
</reference>
<comment type="caution">
    <text evidence="1">The sequence shown here is derived from an EMBL/GenBank/DDBJ whole genome shotgun (WGS) entry which is preliminary data.</text>
</comment>
<protein>
    <submittedName>
        <fullName evidence="1">Uncharacterized protein</fullName>
    </submittedName>
</protein>
<name>A0A0V1M6M3_9BILA</name>
<sequence length="71" mass="8125">MPYFSTLLSSVLNNGLERDHREKNPKEIYKSARIVQLGLKTSNTAVGDMYGCGKMMYCFAFNLRCLRSKLD</sequence>
<accession>A0A0V1M6M3</accession>
<keyword evidence="2" id="KW-1185">Reference proteome</keyword>
<gene>
    <name evidence="1" type="ORF">T10_11920</name>
</gene>
<organism evidence="1 2">
    <name type="scientific">Trichinella papuae</name>
    <dbReference type="NCBI Taxonomy" id="268474"/>
    <lineage>
        <taxon>Eukaryota</taxon>
        <taxon>Metazoa</taxon>
        <taxon>Ecdysozoa</taxon>
        <taxon>Nematoda</taxon>
        <taxon>Enoplea</taxon>
        <taxon>Dorylaimia</taxon>
        <taxon>Trichinellida</taxon>
        <taxon>Trichinellidae</taxon>
        <taxon>Trichinella</taxon>
    </lineage>
</organism>
<proteinExistence type="predicted"/>
<dbReference type="Proteomes" id="UP000054843">
    <property type="component" value="Unassembled WGS sequence"/>
</dbReference>
<dbReference type="EMBL" id="JYDO01000198">
    <property type="protein sequence ID" value="KRZ67399.1"/>
    <property type="molecule type" value="Genomic_DNA"/>
</dbReference>